<evidence type="ECO:0000313" key="2">
    <source>
        <dbReference type="Proteomes" id="UP000682877"/>
    </source>
</evidence>
<dbReference type="EMBL" id="LR999455">
    <property type="protein sequence ID" value="CAE6076099.1"/>
    <property type="molecule type" value="Genomic_DNA"/>
</dbReference>
<organism evidence="1 2">
    <name type="scientific">Arabidopsis arenosa</name>
    <name type="common">Sand rock-cress</name>
    <name type="synonym">Cardaminopsis arenosa</name>
    <dbReference type="NCBI Taxonomy" id="38785"/>
    <lineage>
        <taxon>Eukaryota</taxon>
        <taxon>Viridiplantae</taxon>
        <taxon>Streptophyta</taxon>
        <taxon>Embryophyta</taxon>
        <taxon>Tracheophyta</taxon>
        <taxon>Spermatophyta</taxon>
        <taxon>Magnoliopsida</taxon>
        <taxon>eudicotyledons</taxon>
        <taxon>Gunneridae</taxon>
        <taxon>Pentapetalae</taxon>
        <taxon>rosids</taxon>
        <taxon>malvids</taxon>
        <taxon>Brassicales</taxon>
        <taxon>Brassicaceae</taxon>
        <taxon>Camelineae</taxon>
        <taxon>Arabidopsis</taxon>
    </lineage>
</organism>
<reference evidence="1" key="1">
    <citation type="submission" date="2021-01" db="EMBL/GenBank/DDBJ databases">
        <authorList>
            <person name="Bezrukov I."/>
        </authorList>
    </citation>
    <scope>NUCLEOTIDE SEQUENCE</scope>
</reference>
<keyword evidence="2" id="KW-1185">Reference proteome</keyword>
<dbReference type="AlphaFoldDB" id="A0A8S2AF36"/>
<dbReference type="Proteomes" id="UP000682877">
    <property type="component" value="Chromosome 5"/>
</dbReference>
<evidence type="ECO:0000313" key="1">
    <source>
        <dbReference type="EMBL" id="CAE6076099.1"/>
    </source>
</evidence>
<accession>A0A8S2AF36</accession>
<sequence length="45" mass="4936">MLDMINKPTNIGSFKITSDHLKGVMSDVFLAGVNAGTLTWKKLEL</sequence>
<protein>
    <submittedName>
        <fullName evidence="1">Uncharacterized protein</fullName>
    </submittedName>
</protein>
<name>A0A8S2AF36_ARAAE</name>
<proteinExistence type="predicted"/>
<gene>
    <name evidence="1" type="ORF">AARE701A_LOCUS13287</name>
</gene>